<dbReference type="EMBL" id="CM010725">
    <property type="protein sequence ID" value="RZC82513.1"/>
    <property type="molecule type" value="Genomic_DNA"/>
</dbReference>
<accession>A0A4Y7LAK3</accession>
<reference evidence="1 2" key="1">
    <citation type="journal article" date="2018" name="Science">
        <title>The opium poppy genome and morphinan production.</title>
        <authorList>
            <person name="Guo L."/>
            <person name="Winzer T."/>
            <person name="Yang X."/>
            <person name="Li Y."/>
            <person name="Ning Z."/>
            <person name="He Z."/>
            <person name="Teodor R."/>
            <person name="Lu Y."/>
            <person name="Bowser T.A."/>
            <person name="Graham I.A."/>
            <person name="Ye K."/>
        </authorList>
    </citation>
    <scope>NUCLEOTIDE SEQUENCE [LARGE SCALE GENOMIC DNA]</scope>
    <source>
        <strain evidence="2">cv. HN1</strain>
        <tissue evidence="1">Leaves</tissue>
    </source>
</reference>
<evidence type="ECO:0000313" key="2">
    <source>
        <dbReference type="Proteomes" id="UP000316621"/>
    </source>
</evidence>
<proteinExistence type="predicted"/>
<organism evidence="1 2">
    <name type="scientific">Papaver somniferum</name>
    <name type="common">Opium poppy</name>
    <dbReference type="NCBI Taxonomy" id="3469"/>
    <lineage>
        <taxon>Eukaryota</taxon>
        <taxon>Viridiplantae</taxon>
        <taxon>Streptophyta</taxon>
        <taxon>Embryophyta</taxon>
        <taxon>Tracheophyta</taxon>
        <taxon>Spermatophyta</taxon>
        <taxon>Magnoliopsida</taxon>
        <taxon>Ranunculales</taxon>
        <taxon>Papaveraceae</taxon>
        <taxon>Papaveroideae</taxon>
        <taxon>Papaver</taxon>
    </lineage>
</organism>
<dbReference type="Proteomes" id="UP000316621">
    <property type="component" value="Chromosome 11"/>
</dbReference>
<evidence type="ECO:0000313" key="1">
    <source>
        <dbReference type="EMBL" id="RZC82513.1"/>
    </source>
</evidence>
<keyword evidence="2" id="KW-1185">Reference proteome</keyword>
<protein>
    <submittedName>
        <fullName evidence="1">Uncharacterized protein</fullName>
    </submittedName>
</protein>
<sequence length="72" mass="8071">MEDPVLGRDWSKKLKYLAGASTDKSIKHEVLVNLLVRNASYGKHTDPVLGRDRSKKLKYLLGASTDKSIKVM</sequence>
<gene>
    <name evidence="1" type="ORF">C5167_045298</name>
</gene>
<name>A0A4Y7LAK3_PAPSO</name>
<dbReference type="Gramene" id="RZC82513">
    <property type="protein sequence ID" value="RZC82513"/>
    <property type="gene ID" value="C5167_045298"/>
</dbReference>
<dbReference type="AlphaFoldDB" id="A0A4Y7LAK3"/>